<accession>A0A9P8PBN7</accession>
<feature type="domain" description="Swiss Army Knife RNA repair protein HAD" evidence="1">
    <location>
        <begin position="40"/>
        <end position="143"/>
    </location>
</feature>
<reference evidence="2" key="2">
    <citation type="submission" date="2021-01" db="EMBL/GenBank/DDBJ databases">
        <authorList>
            <person name="Schikora-Tamarit M.A."/>
        </authorList>
    </citation>
    <scope>NUCLEOTIDE SEQUENCE</scope>
    <source>
        <strain evidence="2">CBS6075</strain>
    </source>
</reference>
<reference evidence="2" key="1">
    <citation type="journal article" date="2021" name="Open Biol.">
        <title>Shared evolutionary footprints suggest mitochondrial oxidative damage underlies multiple complex I losses in fungi.</title>
        <authorList>
            <person name="Schikora-Tamarit M.A."/>
            <person name="Marcet-Houben M."/>
            <person name="Nosek J."/>
            <person name="Gabaldon T."/>
        </authorList>
    </citation>
    <scope>NUCLEOTIDE SEQUENCE</scope>
    <source>
        <strain evidence="2">CBS6075</strain>
    </source>
</reference>
<evidence type="ECO:0000313" key="2">
    <source>
        <dbReference type="EMBL" id="KAH3668605.1"/>
    </source>
</evidence>
<protein>
    <recommendedName>
        <fullName evidence="1">Swiss Army Knife RNA repair protein HAD domain-containing protein</fullName>
    </recommendedName>
</protein>
<dbReference type="Pfam" id="PF10307">
    <property type="entry name" value="HAD_SAK_1"/>
    <property type="match status" value="1"/>
</dbReference>
<sequence>MSVPLEHGNILKHKNGELRSKVAGASRIHVYDFDNSLFYSPLPNPMLFNAESIELLTKNPDPMSKYNWFSNVQILQEVRKNVSGEELWSSILSQLVVNSHKNQDTLTILSVTRIPELFASIILDLLRSVQLDTKFDCILVNEDPNYLDWVISATASSFVGIQEISYYSPTNQLNISGVRCLNIKVPFQTSYLLPQTEVSTVHEMLIGEPFELRRSIFWSFYMLSPDSRQEVLRRTVTEEFIPSEDREELVFEAEGVLIGKNQLSQAKLEELGGLSKKVVLGALSFGSIKGRIYAMRVLINDSNAQSQTYLQPPAIVIARKPDVLLKEVEEITNWEITRDLFRLDAQIEYKQIFKIQSEKSK</sequence>
<dbReference type="RefSeq" id="XP_046063019.1">
    <property type="nucleotide sequence ID" value="XM_046203221.1"/>
</dbReference>
<organism evidence="2 3">
    <name type="scientific">Ogataea philodendri</name>
    <dbReference type="NCBI Taxonomy" id="1378263"/>
    <lineage>
        <taxon>Eukaryota</taxon>
        <taxon>Fungi</taxon>
        <taxon>Dikarya</taxon>
        <taxon>Ascomycota</taxon>
        <taxon>Saccharomycotina</taxon>
        <taxon>Pichiomycetes</taxon>
        <taxon>Pichiales</taxon>
        <taxon>Pichiaceae</taxon>
        <taxon>Ogataea</taxon>
    </lineage>
</organism>
<dbReference type="EMBL" id="JAEUBE010000158">
    <property type="protein sequence ID" value="KAH3668605.1"/>
    <property type="molecule type" value="Genomic_DNA"/>
</dbReference>
<gene>
    <name evidence="2" type="ORF">OGAPHI_002359</name>
</gene>
<dbReference type="OrthoDB" id="5596992at2759"/>
<comment type="caution">
    <text evidence="2">The sequence shown here is derived from an EMBL/GenBank/DDBJ whole genome shotgun (WGS) entry which is preliminary data.</text>
</comment>
<dbReference type="InterPro" id="IPR018812">
    <property type="entry name" value="SAK_HAD"/>
</dbReference>
<evidence type="ECO:0000313" key="3">
    <source>
        <dbReference type="Proteomes" id="UP000769157"/>
    </source>
</evidence>
<dbReference type="GeneID" id="70234326"/>
<dbReference type="Proteomes" id="UP000769157">
    <property type="component" value="Unassembled WGS sequence"/>
</dbReference>
<keyword evidence="3" id="KW-1185">Reference proteome</keyword>
<dbReference type="AlphaFoldDB" id="A0A9P8PBN7"/>
<name>A0A9P8PBN7_9ASCO</name>
<proteinExistence type="predicted"/>
<evidence type="ECO:0000259" key="1">
    <source>
        <dbReference type="Pfam" id="PF10307"/>
    </source>
</evidence>